<dbReference type="SUPFAM" id="SSF55874">
    <property type="entry name" value="ATPase domain of HSP90 chaperone/DNA topoisomerase II/histidine kinase"/>
    <property type="match status" value="1"/>
</dbReference>
<dbReference type="CDD" id="cd00075">
    <property type="entry name" value="HATPase"/>
    <property type="match status" value="1"/>
</dbReference>
<dbReference type="RefSeq" id="WP_284311734.1">
    <property type="nucleotide sequence ID" value="NZ_BSPC01000015.1"/>
</dbReference>
<comment type="subcellular location">
    <subcellularLocation>
        <location evidence="2">Membrane</location>
        <topology evidence="2">Multi-pass membrane protein</topology>
    </subcellularLocation>
</comment>
<keyword evidence="12 13" id="KW-0472">Membrane</keyword>
<keyword evidence="7" id="KW-0547">Nucleotide-binding</keyword>
<reference evidence="16" key="1">
    <citation type="journal article" date="2019" name="Int. J. Syst. Evol. Microbiol.">
        <title>The Global Catalogue of Microorganisms (GCM) 10K type strain sequencing project: providing services to taxonomists for standard genome sequencing and annotation.</title>
        <authorList>
            <consortium name="The Broad Institute Genomics Platform"/>
            <consortium name="The Broad Institute Genome Sequencing Center for Infectious Disease"/>
            <person name="Wu L."/>
            <person name="Ma J."/>
        </authorList>
    </citation>
    <scope>NUCLEOTIDE SEQUENCE [LARGE SCALE GENOMIC DNA]</scope>
    <source>
        <strain evidence="16">NBRC 101365</strain>
    </source>
</reference>
<dbReference type="EC" id="2.7.13.3" evidence="3"/>
<organism evidence="15 16">
    <name type="scientific">Labrys miyagiensis</name>
    <dbReference type="NCBI Taxonomy" id="346912"/>
    <lineage>
        <taxon>Bacteria</taxon>
        <taxon>Pseudomonadati</taxon>
        <taxon>Pseudomonadota</taxon>
        <taxon>Alphaproteobacteria</taxon>
        <taxon>Hyphomicrobiales</taxon>
        <taxon>Xanthobacteraceae</taxon>
        <taxon>Labrys</taxon>
    </lineage>
</organism>
<dbReference type="InterPro" id="IPR050428">
    <property type="entry name" value="TCS_sensor_his_kinase"/>
</dbReference>
<dbReference type="InterPro" id="IPR005467">
    <property type="entry name" value="His_kinase_dom"/>
</dbReference>
<keyword evidence="11" id="KW-0902">Two-component regulatory system</keyword>
<dbReference type="SMART" id="SM00387">
    <property type="entry name" value="HATPase_c"/>
    <property type="match status" value="1"/>
</dbReference>
<keyword evidence="5" id="KW-0808">Transferase</keyword>
<feature type="transmembrane region" description="Helical" evidence="13">
    <location>
        <begin position="140"/>
        <end position="163"/>
    </location>
</feature>
<evidence type="ECO:0000256" key="2">
    <source>
        <dbReference type="ARBA" id="ARBA00004141"/>
    </source>
</evidence>
<dbReference type="SUPFAM" id="SSF47384">
    <property type="entry name" value="Homodimeric domain of signal transducing histidine kinase"/>
    <property type="match status" value="1"/>
</dbReference>
<dbReference type="Proteomes" id="UP001156882">
    <property type="component" value="Unassembled WGS sequence"/>
</dbReference>
<feature type="domain" description="Histidine kinase" evidence="14">
    <location>
        <begin position="224"/>
        <end position="437"/>
    </location>
</feature>
<evidence type="ECO:0000256" key="1">
    <source>
        <dbReference type="ARBA" id="ARBA00000085"/>
    </source>
</evidence>
<keyword evidence="16" id="KW-1185">Reference proteome</keyword>
<dbReference type="SMART" id="SM00388">
    <property type="entry name" value="HisKA"/>
    <property type="match status" value="1"/>
</dbReference>
<gene>
    <name evidence="15" type="ORF">GCM10007874_18820</name>
</gene>
<proteinExistence type="predicted"/>
<evidence type="ECO:0000256" key="11">
    <source>
        <dbReference type="ARBA" id="ARBA00023012"/>
    </source>
</evidence>
<evidence type="ECO:0000256" key="7">
    <source>
        <dbReference type="ARBA" id="ARBA00022741"/>
    </source>
</evidence>
<dbReference type="PANTHER" id="PTHR45436">
    <property type="entry name" value="SENSOR HISTIDINE KINASE YKOH"/>
    <property type="match status" value="1"/>
</dbReference>
<dbReference type="PANTHER" id="PTHR45436:SF14">
    <property type="entry name" value="SENSOR PROTEIN QSEC"/>
    <property type="match status" value="1"/>
</dbReference>
<comment type="catalytic activity">
    <reaction evidence="1">
        <text>ATP + protein L-histidine = ADP + protein N-phospho-L-histidine.</text>
        <dbReference type="EC" id="2.7.13.3"/>
    </reaction>
</comment>
<protein>
    <recommendedName>
        <fullName evidence="3">histidine kinase</fullName>
        <ecNumber evidence="3">2.7.13.3</ecNumber>
    </recommendedName>
</protein>
<evidence type="ECO:0000259" key="14">
    <source>
        <dbReference type="PROSITE" id="PS50109"/>
    </source>
</evidence>
<keyword evidence="4" id="KW-0597">Phosphoprotein</keyword>
<dbReference type="InterPro" id="IPR036890">
    <property type="entry name" value="HATPase_C_sf"/>
</dbReference>
<dbReference type="Gene3D" id="3.30.565.10">
    <property type="entry name" value="Histidine kinase-like ATPase, C-terminal domain"/>
    <property type="match status" value="1"/>
</dbReference>
<dbReference type="PRINTS" id="PR00344">
    <property type="entry name" value="BCTRLSENSOR"/>
</dbReference>
<evidence type="ECO:0000256" key="5">
    <source>
        <dbReference type="ARBA" id="ARBA00022679"/>
    </source>
</evidence>
<dbReference type="InterPro" id="IPR036097">
    <property type="entry name" value="HisK_dim/P_sf"/>
</dbReference>
<keyword evidence="8 15" id="KW-0418">Kinase</keyword>
<keyword evidence="10 13" id="KW-1133">Transmembrane helix</keyword>
<evidence type="ECO:0000256" key="8">
    <source>
        <dbReference type="ARBA" id="ARBA00022777"/>
    </source>
</evidence>
<evidence type="ECO:0000256" key="6">
    <source>
        <dbReference type="ARBA" id="ARBA00022692"/>
    </source>
</evidence>
<comment type="caution">
    <text evidence="15">The sequence shown here is derived from an EMBL/GenBank/DDBJ whole genome shotgun (WGS) entry which is preliminary data.</text>
</comment>
<dbReference type="PROSITE" id="PS50109">
    <property type="entry name" value="HIS_KIN"/>
    <property type="match status" value="1"/>
</dbReference>
<evidence type="ECO:0000256" key="13">
    <source>
        <dbReference type="SAM" id="Phobius"/>
    </source>
</evidence>
<dbReference type="Pfam" id="PF02518">
    <property type="entry name" value="HATPase_c"/>
    <property type="match status" value="1"/>
</dbReference>
<dbReference type="InterPro" id="IPR003594">
    <property type="entry name" value="HATPase_dom"/>
</dbReference>
<evidence type="ECO:0000313" key="16">
    <source>
        <dbReference type="Proteomes" id="UP001156882"/>
    </source>
</evidence>
<evidence type="ECO:0000256" key="10">
    <source>
        <dbReference type="ARBA" id="ARBA00022989"/>
    </source>
</evidence>
<dbReference type="InterPro" id="IPR004358">
    <property type="entry name" value="Sig_transdc_His_kin-like_C"/>
</dbReference>
<accession>A0ABQ6CJ14</accession>
<dbReference type="CDD" id="cd00082">
    <property type="entry name" value="HisKA"/>
    <property type="match status" value="1"/>
</dbReference>
<evidence type="ECO:0000313" key="15">
    <source>
        <dbReference type="EMBL" id="GLS18865.1"/>
    </source>
</evidence>
<dbReference type="GO" id="GO:0016301">
    <property type="term" value="F:kinase activity"/>
    <property type="evidence" value="ECO:0007669"/>
    <property type="project" value="UniProtKB-KW"/>
</dbReference>
<evidence type="ECO:0000256" key="12">
    <source>
        <dbReference type="ARBA" id="ARBA00023136"/>
    </source>
</evidence>
<keyword evidence="6 13" id="KW-0812">Transmembrane</keyword>
<dbReference type="EMBL" id="BSPC01000015">
    <property type="protein sequence ID" value="GLS18865.1"/>
    <property type="molecule type" value="Genomic_DNA"/>
</dbReference>
<sequence>MISLRRTAFIWLSLLLLFSGIVTTVTSYIQVTRESDELLDNQLRQLAHYIGEALPTDLQPVPYNPSFEAEENFVVEIWMPGETQARSSNPTAAVPRQAQNGFNNVQTPNHAWRTFTDIDPRRTVQVSQRLDVRHELSADAALRAAIPIAILIPLSWLLLGLVIDRLSRRLDKLAADVAERQVTSREPIAVEDVPRELAPFIRAINDLLFRLQASMERQRRFVSDAAHELRTPLAALKLQVGNVRSIATTRAQKERLDEVDQGVSRASALVQQLLKLARYDAEASPAPPEPTDVTLLVHECIAAIAPLARSRGTELKLQATELPAVETTPGELKVLISNLVDNAVRHSPEGGKVEVEVKAAGNDILVTIHDEGPGIPEPLLERVFERFYRVAGQEVDGSGLGLAIARSIAERHQLKLSLRNREDGTGLVAELQLPGPSGQPEGPLSHP</sequence>
<evidence type="ECO:0000256" key="4">
    <source>
        <dbReference type="ARBA" id="ARBA00022553"/>
    </source>
</evidence>
<keyword evidence="9" id="KW-0067">ATP-binding</keyword>
<dbReference type="Gene3D" id="1.10.287.130">
    <property type="match status" value="1"/>
</dbReference>
<name>A0ABQ6CJ14_9HYPH</name>
<evidence type="ECO:0000256" key="3">
    <source>
        <dbReference type="ARBA" id="ARBA00012438"/>
    </source>
</evidence>
<evidence type="ECO:0000256" key="9">
    <source>
        <dbReference type="ARBA" id="ARBA00022840"/>
    </source>
</evidence>
<dbReference type="Pfam" id="PF00512">
    <property type="entry name" value="HisKA"/>
    <property type="match status" value="1"/>
</dbReference>
<dbReference type="InterPro" id="IPR003661">
    <property type="entry name" value="HisK_dim/P_dom"/>
</dbReference>